<dbReference type="GO" id="GO:0006508">
    <property type="term" value="P:proteolysis"/>
    <property type="evidence" value="ECO:0007669"/>
    <property type="project" value="UniProtKB-KW"/>
</dbReference>
<keyword evidence="1" id="KW-0378">Hydrolase</keyword>
<proteinExistence type="predicted"/>
<accession>A0A0F4YD56</accession>
<dbReference type="GeneID" id="25313361"/>
<comment type="caution">
    <text evidence="1">The sequence shown here is derived from an EMBL/GenBank/DDBJ whole genome shotgun (WGS) entry which is preliminary data.</text>
</comment>
<dbReference type="Proteomes" id="UP000053958">
    <property type="component" value="Unassembled WGS sequence"/>
</dbReference>
<dbReference type="GO" id="GO:0008233">
    <property type="term" value="F:peptidase activity"/>
    <property type="evidence" value="ECO:0007669"/>
    <property type="project" value="UniProtKB-KW"/>
</dbReference>
<reference evidence="1 2" key="1">
    <citation type="submission" date="2015-04" db="EMBL/GenBank/DDBJ databases">
        <authorList>
            <person name="Heijne W.H."/>
            <person name="Fedorova N.D."/>
            <person name="Nierman W.C."/>
            <person name="Vollebregt A.W."/>
            <person name="Zhao Z."/>
            <person name="Wu L."/>
            <person name="Kumar M."/>
            <person name="Stam H."/>
            <person name="van den Berg M.A."/>
            <person name="Pel H.J."/>
        </authorList>
    </citation>
    <scope>NUCLEOTIDE SEQUENCE [LARGE SCALE GENOMIC DNA]</scope>
    <source>
        <strain evidence="1 2">CBS 393.64</strain>
    </source>
</reference>
<dbReference type="STRING" id="1408163.A0A0F4YD56"/>
<keyword evidence="2" id="KW-1185">Reference proteome</keyword>
<dbReference type="EMBL" id="LASV01000828">
    <property type="protein sequence ID" value="KKA16132.1"/>
    <property type="molecule type" value="Genomic_DNA"/>
</dbReference>
<dbReference type="AlphaFoldDB" id="A0A0F4YD56"/>
<gene>
    <name evidence="1" type="ORF">T310_10297</name>
</gene>
<dbReference type="RefSeq" id="XP_013322744.1">
    <property type="nucleotide sequence ID" value="XM_013467290.1"/>
</dbReference>
<protein>
    <submittedName>
        <fullName evidence="1">Aspartic protease</fullName>
        <ecNumber evidence="1">3.4.23.24</ecNumber>
    </submittedName>
</protein>
<dbReference type="EC" id="3.4.23.24" evidence="1"/>
<name>A0A0F4YD56_RASE3</name>
<organism evidence="1 2">
    <name type="scientific">Rasamsonia emersonii (strain ATCC 16479 / CBS 393.64 / IMI 116815)</name>
    <dbReference type="NCBI Taxonomy" id="1408163"/>
    <lineage>
        <taxon>Eukaryota</taxon>
        <taxon>Fungi</taxon>
        <taxon>Dikarya</taxon>
        <taxon>Ascomycota</taxon>
        <taxon>Pezizomycotina</taxon>
        <taxon>Eurotiomycetes</taxon>
        <taxon>Eurotiomycetidae</taxon>
        <taxon>Eurotiales</taxon>
        <taxon>Trichocomaceae</taxon>
        <taxon>Rasamsonia</taxon>
    </lineage>
</organism>
<dbReference type="OrthoDB" id="4074350at2759"/>
<sequence>MLALAPPEQPVSLYPGGIWGSHILTTYICQNKSLSPTCYGQQAGLFNPDKFSKFNNHSIALYESGEITTGVHAIPQYGFMKNAMDNMDIGGVIIPNVTIMTVTNTSQTYPRGQSYPVEVGILSPRRSSLQHILHRKRRPPAAEHDFYQQLPIYERRRQGYSVVLVRIAHWIGRLEHPRFSLLGRIRPVACAGASVGPTLYLGRTWRVVCDRASRYRNRSRHRRISVELHEQNGPADPGRFPLPQVRRHYP</sequence>
<keyword evidence="1" id="KW-0645">Protease</keyword>
<evidence type="ECO:0000313" key="2">
    <source>
        <dbReference type="Proteomes" id="UP000053958"/>
    </source>
</evidence>
<evidence type="ECO:0000313" key="1">
    <source>
        <dbReference type="EMBL" id="KKA16132.1"/>
    </source>
</evidence>